<dbReference type="PANTHER" id="PTHR14152">
    <property type="entry name" value="SQUAMOUS CELL CARCINOMA ANTIGEN RECOGNISED BY CYTOTOXIC T LYMPHOCYTES"/>
    <property type="match status" value="1"/>
</dbReference>
<evidence type="ECO:0000313" key="6">
    <source>
        <dbReference type="EMBL" id="KAF2432128.1"/>
    </source>
</evidence>
<organism evidence="6 7">
    <name type="scientific">Tothia fuscella</name>
    <dbReference type="NCBI Taxonomy" id="1048955"/>
    <lineage>
        <taxon>Eukaryota</taxon>
        <taxon>Fungi</taxon>
        <taxon>Dikarya</taxon>
        <taxon>Ascomycota</taxon>
        <taxon>Pezizomycotina</taxon>
        <taxon>Dothideomycetes</taxon>
        <taxon>Pleosporomycetidae</taxon>
        <taxon>Venturiales</taxon>
        <taxon>Cylindrosympodiaceae</taxon>
        <taxon>Tothia</taxon>
    </lineage>
</organism>
<accession>A0A9P4U0N6</accession>
<protein>
    <recommendedName>
        <fullName evidence="8">SART-1 protein</fullName>
    </recommendedName>
</protein>
<comment type="caution">
    <text evidence="6">The sequence shown here is derived from an EMBL/GenBank/DDBJ whole genome shotgun (WGS) entry which is preliminary data.</text>
</comment>
<dbReference type="EMBL" id="MU007028">
    <property type="protein sequence ID" value="KAF2432128.1"/>
    <property type="molecule type" value="Genomic_DNA"/>
</dbReference>
<feature type="compositionally biased region" description="Basic and acidic residues" evidence="5">
    <location>
        <begin position="180"/>
        <end position="192"/>
    </location>
</feature>
<gene>
    <name evidence="6" type="ORF">EJ08DRAFT_163613</name>
</gene>
<feature type="compositionally biased region" description="Basic residues" evidence="5">
    <location>
        <begin position="609"/>
        <end position="621"/>
    </location>
</feature>
<feature type="region of interest" description="Disordered" evidence="5">
    <location>
        <begin position="21"/>
        <end position="42"/>
    </location>
</feature>
<feature type="coiled-coil region" evidence="4">
    <location>
        <begin position="520"/>
        <end position="547"/>
    </location>
</feature>
<dbReference type="GO" id="GO:0045292">
    <property type="term" value="P:mRNA cis splicing, via spliceosome"/>
    <property type="evidence" value="ECO:0007669"/>
    <property type="project" value="TreeGrafter"/>
</dbReference>
<sequence length="660" mass="73968">MAESIGLEEANRIRIAMGLKPIPVPGGPVFKDKDEKPAEDLGSTLETRAAAAQDNWQKLQDEADAKKKRQEIKERIKKERDAAARKAKLVGPTLGEIDDDVDTSSWLKSQNKRVKRLEKEAKLAAERESRKTLADYTAADLAGVKVGHELGQFDAGSEQILTLKDAEIGEESEDDELEAVDLRDKERAQKRVDAKKKKPVYNPFDVDDGEKSILAQYDEEIEGEKRQRFTLDGKGSTREQADTDRDQSKEKSKGVLISLDILKDDAPISDYKDISEIKIRKPKKKKAKTTRKKNIEADDIFPVANGDDAMEVDSGAAPVKASKKRSLNDADLVDDKDLQSQLAMQRREALKKRKKVRPADLARQMKEEEAATMDGILESVEDDGLVIDETTEFVQNLRADAGDEEQEEEQRRRHKSTPHASHTPPGQPDLATTPDADGDVGMQESYAAFEEQEEAAERAKRAPSDDVATTGLEAESTLDRGLGATLGLLKQRGLLNNANPEDANATFRAQQSFLAERRNHEDEAERLARIERERDRASGRLDRMSAREREEYAQNSNNQREFIESRKLASMFDKDYKPNVELKYVDEFGRSMNQKEAFKHLSHEFHGKGSGKQKHEKRLKKIASEMKKEAASALDSSQHVGASAMGDRARKNKQAGVRLQ</sequence>
<feature type="coiled-coil region" evidence="4">
    <location>
        <begin position="49"/>
        <end position="82"/>
    </location>
</feature>
<dbReference type="PANTHER" id="PTHR14152:SF5">
    <property type="entry name" value="U4_U6.U5 TRI-SNRNP-ASSOCIATED PROTEIN 1"/>
    <property type="match status" value="1"/>
</dbReference>
<evidence type="ECO:0000256" key="4">
    <source>
        <dbReference type="SAM" id="Coils"/>
    </source>
</evidence>
<keyword evidence="4" id="KW-0175">Coiled coil</keyword>
<dbReference type="GO" id="GO:0046540">
    <property type="term" value="C:U4/U6 x U5 tri-snRNP complex"/>
    <property type="evidence" value="ECO:0007669"/>
    <property type="project" value="TreeGrafter"/>
</dbReference>
<feature type="compositionally biased region" description="Acidic residues" evidence="5">
    <location>
        <begin position="382"/>
        <end position="391"/>
    </location>
</feature>
<evidence type="ECO:0000256" key="3">
    <source>
        <dbReference type="ARBA" id="ARBA00023242"/>
    </source>
</evidence>
<proteinExistence type="inferred from homology"/>
<keyword evidence="7" id="KW-1185">Reference proteome</keyword>
<name>A0A9P4U0N6_9PEZI</name>
<evidence type="ECO:0000256" key="2">
    <source>
        <dbReference type="ARBA" id="ARBA00006076"/>
    </source>
</evidence>
<feature type="region of interest" description="Disordered" evidence="5">
    <location>
        <begin position="346"/>
        <end position="367"/>
    </location>
</feature>
<reference evidence="6" key="1">
    <citation type="journal article" date="2020" name="Stud. Mycol.">
        <title>101 Dothideomycetes genomes: a test case for predicting lifestyles and emergence of pathogens.</title>
        <authorList>
            <person name="Haridas S."/>
            <person name="Albert R."/>
            <person name="Binder M."/>
            <person name="Bloem J."/>
            <person name="Labutti K."/>
            <person name="Salamov A."/>
            <person name="Andreopoulos B."/>
            <person name="Baker S."/>
            <person name="Barry K."/>
            <person name="Bills G."/>
            <person name="Bluhm B."/>
            <person name="Cannon C."/>
            <person name="Castanera R."/>
            <person name="Culley D."/>
            <person name="Daum C."/>
            <person name="Ezra D."/>
            <person name="Gonzalez J."/>
            <person name="Henrissat B."/>
            <person name="Kuo A."/>
            <person name="Liang C."/>
            <person name="Lipzen A."/>
            <person name="Lutzoni F."/>
            <person name="Magnuson J."/>
            <person name="Mondo S."/>
            <person name="Nolan M."/>
            <person name="Ohm R."/>
            <person name="Pangilinan J."/>
            <person name="Park H.-J."/>
            <person name="Ramirez L."/>
            <person name="Alfaro M."/>
            <person name="Sun H."/>
            <person name="Tritt A."/>
            <person name="Yoshinaga Y."/>
            <person name="Zwiers L.-H."/>
            <person name="Turgeon B."/>
            <person name="Goodwin S."/>
            <person name="Spatafora J."/>
            <person name="Crous P."/>
            <person name="Grigoriev I."/>
        </authorList>
    </citation>
    <scope>NUCLEOTIDE SEQUENCE</scope>
    <source>
        <strain evidence="6">CBS 130266</strain>
    </source>
</reference>
<feature type="region of interest" description="Disordered" evidence="5">
    <location>
        <begin position="382"/>
        <end position="475"/>
    </location>
</feature>
<comment type="similarity">
    <text evidence="2">Belongs to the SNU66/SART1 family.</text>
</comment>
<evidence type="ECO:0008006" key="8">
    <source>
        <dbReference type="Google" id="ProtNLM"/>
    </source>
</evidence>
<dbReference type="Pfam" id="PF03343">
    <property type="entry name" value="SART-1"/>
    <property type="match status" value="1"/>
</dbReference>
<feature type="compositionally biased region" description="Acidic residues" evidence="5">
    <location>
        <begin position="168"/>
        <end position="179"/>
    </location>
</feature>
<dbReference type="GO" id="GO:0000481">
    <property type="term" value="P:maturation of 5S rRNA"/>
    <property type="evidence" value="ECO:0007669"/>
    <property type="project" value="TreeGrafter"/>
</dbReference>
<feature type="compositionally biased region" description="Basic and acidic residues" evidence="5">
    <location>
        <begin position="357"/>
        <end position="367"/>
    </location>
</feature>
<dbReference type="Proteomes" id="UP000800235">
    <property type="component" value="Unassembled WGS sequence"/>
</dbReference>
<comment type="subcellular location">
    <subcellularLocation>
        <location evidence="1">Nucleus</location>
    </subcellularLocation>
</comment>
<evidence type="ECO:0000256" key="5">
    <source>
        <dbReference type="SAM" id="MobiDB-lite"/>
    </source>
</evidence>
<dbReference type="OrthoDB" id="5583at2759"/>
<dbReference type="InterPro" id="IPR005011">
    <property type="entry name" value="SNU66/SART1"/>
</dbReference>
<feature type="region of interest" description="Disordered" evidence="5">
    <location>
        <begin position="164"/>
        <end position="209"/>
    </location>
</feature>
<feature type="region of interest" description="Disordered" evidence="5">
    <location>
        <begin position="224"/>
        <end position="252"/>
    </location>
</feature>
<feature type="compositionally biased region" description="Basic and acidic residues" evidence="5">
    <location>
        <begin position="30"/>
        <end position="39"/>
    </location>
</feature>
<evidence type="ECO:0000256" key="1">
    <source>
        <dbReference type="ARBA" id="ARBA00004123"/>
    </source>
</evidence>
<evidence type="ECO:0000313" key="7">
    <source>
        <dbReference type="Proteomes" id="UP000800235"/>
    </source>
</evidence>
<feature type="region of interest" description="Disordered" evidence="5">
    <location>
        <begin position="604"/>
        <end position="660"/>
    </location>
</feature>
<keyword evidence="3" id="KW-0539">Nucleus</keyword>
<feature type="compositionally biased region" description="Basic and acidic residues" evidence="5">
    <location>
        <begin position="455"/>
        <end position="464"/>
    </location>
</feature>
<dbReference type="AlphaFoldDB" id="A0A9P4U0N6"/>